<organism evidence="2">
    <name type="scientific">Hokovirus HKV1</name>
    <dbReference type="NCBI Taxonomy" id="1977638"/>
    <lineage>
        <taxon>Viruses</taxon>
        <taxon>Varidnaviria</taxon>
        <taxon>Bamfordvirae</taxon>
        <taxon>Nucleocytoviricota</taxon>
        <taxon>Megaviricetes</taxon>
        <taxon>Imitervirales</taxon>
        <taxon>Mimiviridae</taxon>
        <taxon>Klosneuvirinae</taxon>
        <taxon>Hokovirus</taxon>
    </lineage>
</organism>
<dbReference type="Gene3D" id="3.40.50.300">
    <property type="entry name" value="P-loop containing nucleotide triphosphate hydrolases"/>
    <property type="match status" value="1"/>
</dbReference>
<proteinExistence type="predicted"/>
<dbReference type="InterPro" id="IPR006083">
    <property type="entry name" value="PRK/URK"/>
</dbReference>
<sequence length="220" mass="26293">MNILEAYIKVYNQFIVVISGISGCKKTKVAREISKLLNIPFINQFEYYKSDYNKEITIKHKNNEIKIIDWDNPEAIDWDQFNNDVNNLKSKGLVISCSNVDPKFINFNINYQIHLSMSKKTCIEKRINFLEKKKGNDLYNDDYKLLENNMFKTKMYEYTFPNYDNIIKNMKINKFINTSDLTDEQIIDTIWDIIISYIQITMDNFNKSDYFYWSKNNSFT</sequence>
<gene>
    <name evidence="2" type="ORF">Hokovirus_3_278</name>
</gene>
<evidence type="ECO:0000313" key="2">
    <source>
        <dbReference type="EMBL" id="ARF11005.1"/>
    </source>
</evidence>
<dbReference type="EMBL" id="KY684105">
    <property type="protein sequence ID" value="ARF11005.1"/>
    <property type="molecule type" value="Genomic_DNA"/>
</dbReference>
<dbReference type="InterPro" id="IPR027417">
    <property type="entry name" value="P-loop_NTPase"/>
</dbReference>
<dbReference type="GO" id="GO:0016301">
    <property type="term" value="F:kinase activity"/>
    <property type="evidence" value="ECO:0007669"/>
    <property type="project" value="InterPro"/>
</dbReference>
<protein>
    <submittedName>
        <fullName evidence="2">AAA domain protein</fullName>
    </submittedName>
</protein>
<dbReference type="GO" id="GO:0005524">
    <property type="term" value="F:ATP binding"/>
    <property type="evidence" value="ECO:0007669"/>
    <property type="project" value="InterPro"/>
</dbReference>
<feature type="domain" description="Phosphoribulokinase/uridine kinase" evidence="1">
    <location>
        <begin position="15"/>
        <end position="91"/>
    </location>
</feature>
<reference evidence="2" key="1">
    <citation type="journal article" date="2017" name="Science">
        <title>Giant viruses with an expanded complement of translation system components.</title>
        <authorList>
            <person name="Schulz F."/>
            <person name="Yutin N."/>
            <person name="Ivanova N.N."/>
            <person name="Ortega D.R."/>
            <person name="Lee T.K."/>
            <person name="Vierheilig J."/>
            <person name="Daims H."/>
            <person name="Horn M."/>
            <person name="Wagner M."/>
            <person name="Jensen G.J."/>
            <person name="Kyrpides N.C."/>
            <person name="Koonin E.V."/>
            <person name="Woyke T."/>
        </authorList>
    </citation>
    <scope>NUCLEOTIDE SEQUENCE</scope>
    <source>
        <strain evidence="2">HKV1</strain>
    </source>
</reference>
<accession>A0A1V0SH03</accession>
<name>A0A1V0SH03_9VIRU</name>
<evidence type="ECO:0000259" key="1">
    <source>
        <dbReference type="Pfam" id="PF00485"/>
    </source>
</evidence>
<dbReference type="Pfam" id="PF00485">
    <property type="entry name" value="PRK"/>
    <property type="match status" value="1"/>
</dbReference>
<dbReference type="SUPFAM" id="SSF52540">
    <property type="entry name" value="P-loop containing nucleoside triphosphate hydrolases"/>
    <property type="match status" value="1"/>
</dbReference>